<comment type="similarity">
    <text evidence="1 4">Belongs to the glycosyl hydrolase 30 family.</text>
</comment>
<dbReference type="Gene3D" id="2.60.40.1180">
    <property type="entry name" value="Golgi alpha-mannosidase II"/>
    <property type="match status" value="1"/>
</dbReference>
<dbReference type="PANTHER" id="PTHR11069:SF23">
    <property type="entry name" value="LYSOSOMAL ACID GLUCOSYLCERAMIDASE"/>
    <property type="match status" value="1"/>
</dbReference>
<name>A0A3N0W3E7_9FLAO</name>
<evidence type="ECO:0000313" key="9">
    <source>
        <dbReference type="Proteomes" id="UP000269375"/>
    </source>
</evidence>
<dbReference type="PRINTS" id="PR00843">
    <property type="entry name" value="GLHYDRLASE30"/>
</dbReference>
<keyword evidence="2" id="KW-0732">Signal</keyword>
<dbReference type="InterPro" id="IPR013780">
    <property type="entry name" value="Glyco_hydro_b"/>
</dbReference>
<dbReference type="InterPro" id="IPR001139">
    <property type="entry name" value="Glyco_hydro_30"/>
</dbReference>
<accession>A0A3N0W3E7</accession>
<dbReference type="Pfam" id="PF17189">
    <property type="entry name" value="Glyco_hydro_30C"/>
    <property type="match status" value="1"/>
</dbReference>
<evidence type="ECO:0000313" key="10">
    <source>
        <dbReference type="Proteomes" id="UP000295709"/>
    </source>
</evidence>
<dbReference type="EMBL" id="RJTX01000001">
    <property type="protein sequence ID" value="ROH99589.1"/>
    <property type="molecule type" value="Genomic_DNA"/>
</dbReference>
<evidence type="ECO:0000259" key="6">
    <source>
        <dbReference type="Pfam" id="PF17189"/>
    </source>
</evidence>
<dbReference type="Pfam" id="PF02055">
    <property type="entry name" value="Glyco_hydro_30"/>
    <property type="match status" value="1"/>
</dbReference>
<dbReference type="PANTHER" id="PTHR11069">
    <property type="entry name" value="GLUCOSYLCERAMIDASE"/>
    <property type="match status" value="1"/>
</dbReference>
<dbReference type="SUPFAM" id="SSF51445">
    <property type="entry name" value="(Trans)glycosidases"/>
    <property type="match status" value="1"/>
</dbReference>
<evidence type="ECO:0000256" key="1">
    <source>
        <dbReference type="ARBA" id="ARBA00005382"/>
    </source>
</evidence>
<dbReference type="Proteomes" id="UP000269375">
    <property type="component" value="Unassembled WGS sequence"/>
</dbReference>
<comment type="caution">
    <text evidence="7">The sequence shown here is derived from an EMBL/GenBank/DDBJ whole genome shotgun (WGS) entry which is preliminary data.</text>
</comment>
<gene>
    <name evidence="8" type="ORF">BCF50_1282</name>
    <name evidence="7" type="ORF">EGI05_01470</name>
</gene>
<dbReference type="EMBL" id="SOQW01000001">
    <property type="protein sequence ID" value="TDX95503.1"/>
    <property type="molecule type" value="Genomic_DNA"/>
</dbReference>
<evidence type="ECO:0000256" key="3">
    <source>
        <dbReference type="ARBA" id="ARBA00022801"/>
    </source>
</evidence>
<organism evidence="7 9">
    <name type="scientific">Chryseobacterium daecheongense</name>
    <dbReference type="NCBI Taxonomy" id="192389"/>
    <lineage>
        <taxon>Bacteria</taxon>
        <taxon>Pseudomonadati</taxon>
        <taxon>Bacteroidota</taxon>
        <taxon>Flavobacteriia</taxon>
        <taxon>Flavobacteriales</taxon>
        <taxon>Weeksellaceae</taxon>
        <taxon>Chryseobacterium group</taxon>
        <taxon>Chryseobacterium</taxon>
    </lineage>
</organism>
<reference evidence="7 9" key="1">
    <citation type="submission" date="2018-11" db="EMBL/GenBank/DDBJ databases">
        <title>Proposal to divide the Flavobacteriaceae and reorganize its genera based on Amino Acid Identity values calculated from whole genome sequences.</title>
        <authorList>
            <person name="Nicholson A.C."/>
            <person name="Gulvik C.A."/>
            <person name="Whitney A.M."/>
            <person name="Humrighouse B.W."/>
            <person name="Bell M."/>
            <person name="Holmes B."/>
            <person name="Steigerwalt A."/>
            <person name="Villarma A."/>
            <person name="Sheth M."/>
            <person name="Batra D."/>
            <person name="Pryor J."/>
            <person name="Bernardet J.-F."/>
            <person name="Hugo C."/>
            <person name="Kampfer P."/>
            <person name="Newman J."/>
            <person name="Mcquiston J.R."/>
        </authorList>
    </citation>
    <scope>NUCLEOTIDE SEQUENCE [LARGE SCALE GENOMIC DNA]</scope>
    <source>
        <strain evidence="7 9">DSM 15235</strain>
    </source>
</reference>
<dbReference type="Proteomes" id="UP000295709">
    <property type="component" value="Unassembled WGS sequence"/>
</dbReference>
<feature type="domain" description="Glycosyl hydrolase family 30 beta sandwich" evidence="6">
    <location>
        <begin position="434"/>
        <end position="494"/>
    </location>
</feature>
<keyword evidence="3 4" id="KW-0378">Hydrolase</keyword>
<dbReference type="GO" id="GO:0006680">
    <property type="term" value="P:glucosylceramide catabolic process"/>
    <property type="evidence" value="ECO:0007669"/>
    <property type="project" value="TreeGrafter"/>
</dbReference>
<dbReference type="Gene3D" id="3.20.20.80">
    <property type="entry name" value="Glycosidases"/>
    <property type="match status" value="1"/>
</dbReference>
<dbReference type="OrthoDB" id="9806701at2"/>
<feature type="domain" description="Glycosyl hydrolase family 30 TIM-barrel" evidence="5">
    <location>
        <begin position="95"/>
        <end position="431"/>
    </location>
</feature>
<proteinExistence type="inferred from homology"/>
<dbReference type="InterPro" id="IPR033452">
    <property type="entry name" value="GH30_C"/>
</dbReference>
<keyword evidence="4" id="KW-0326">Glycosidase</keyword>
<reference evidence="8 10" key="2">
    <citation type="submission" date="2019-03" db="EMBL/GenBank/DDBJ databases">
        <title>Genomic Encyclopedia of Archaeal and Bacterial Type Strains, Phase II (KMG-II): from individual species to whole genera.</title>
        <authorList>
            <person name="Goeker M."/>
        </authorList>
    </citation>
    <scope>NUCLEOTIDE SEQUENCE [LARGE SCALE GENOMIC DNA]</scope>
    <source>
        <strain evidence="8 10">DSM 15235</strain>
    </source>
</reference>
<evidence type="ECO:0000313" key="8">
    <source>
        <dbReference type="EMBL" id="TDX95503.1"/>
    </source>
</evidence>
<evidence type="ECO:0000256" key="4">
    <source>
        <dbReference type="RuleBase" id="RU361188"/>
    </source>
</evidence>
<dbReference type="GO" id="GO:0004348">
    <property type="term" value="F:glucosylceramidase activity"/>
    <property type="evidence" value="ECO:0007669"/>
    <property type="project" value="InterPro"/>
</dbReference>
<dbReference type="RefSeq" id="WP_123261302.1">
    <property type="nucleotide sequence ID" value="NZ_RJTX01000001.1"/>
</dbReference>
<sequence length="496" mass="56659">MKLKVYRPLNNNDGIVGKKLIAGCFVVGVVFNVNAQNYWKKNSGKTIAKVVLTNSKTNEKMADKGMVKFEKFSQPKETDACIFVDPDFKYQKLIGIGGAITDASAETFYKLPKAKQKEIIEAYYGKNGLGYTVVRTNMNSCDFSSDSYTYVQDNDTSLKSFNVGHDEKYKIPMIKEAQKAIGNQFTFYFSPWSPPAWMKSNKNMLKGGRLENAYYQTWADYYIKFIKEYEKRGINVWGLTVQNEPMATQTWESCIYTAEEEGDFLKNNLGPTLWKNGYKDKKVMIWDHNRDLIYQRATTTLGDPETSKYASGIAYHWYETWNNKTQLFDNLSETQRAFPDKFLAFTEGCKEQFMMSRIYDVSLGELYGRNMINDFNKGTALWTDWNVLLDETGGPNHVGNFCFAPIIADTKTGEVHYTYEYYYVGHVSKYIKPNAQRIGTSSNRAALIATSFMNENGQLVTVIMNESDQDMDTNLWIEGMSAKLSAPAHSIQTVIL</sequence>
<evidence type="ECO:0000313" key="7">
    <source>
        <dbReference type="EMBL" id="ROH99589.1"/>
    </source>
</evidence>
<evidence type="ECO:0000259" key="5">
    <source>
        <dbReference type="Pfam" id="PF02055"/>
    </source>
</evidence>
<dbReference type="InterPro" id="IPR033453">
    <property type="entry name" value="Glyco_hydro_30_TIM-barrel"/>
</dbReference>
<dbReference type="AlphaFoldDB" id="A0A3N0W3E7"/>
<dbReference type="InterPro" id="IPR017853">
    <property type="entry name" value="GH"/>
</dbReference>
<dbReference type="GO" id="GO:0016020">
    <property type="term" value="C:membrane"/>
    <property type="evidence" value="ECO:0007669"/>
    <property type="project" value="GOC"/>
</dbReference>
<protein>
    <submittedName>
        <fullName evidence="8">Glucosylceramidase</fullName>
    </submittedName>
    <submittedName>
        <fullName evidence="7">Glycosyl hydrolase</fullName>
    </submittedName>
</protein>
<keyword evidence="10" id="KW-1185">Reference proteome</keyword>
<evidence type="ECO:0000256" key="2">
    <source>
        <dbReference type="ARBA" id="ARBA00022729"/>
    </source>
</evidence>